<feature type="compositionally biased region" description="Acidic residues" evidence="2">
    <location>
        <begin position="442"/>
        <end position="452"/>
    </location>
</feature>
<name>A0A5B0SM31_PUCGR</name>
<reference evidence="3 4" key="1">
    <citation type="submission" date="2019-05" db="EMBL/GenBank/DDBJ databases">
        <title>Emergence of the Ug99 lineage of the wheat stem rust pathogen through somatic hybridization.</title>
        <authorList>
            <person name="Li F."/>
            <person name="Upadhyaya N.M."/>
            <person name="Sperschneider J."/>
            <person name="Matny O."/>
            <person name="Nguyen-Phuc H."/>
            <person name="Mago R."/>
            <person name="Raley C."/>
            <person name="Miller M.E."/>
            <person name="Silverstein K.A.T."/>
            <person name="Henningsen E."/>
            <person name="Hirsch C.D."/>
            <person name="Visser B."/>
            <person name="Pretorius Z.A."/>
            <person name="Steffenson B.J."/>
            <person name="Schwessinger B."/>
            <person name="Dodds P.N."/>
            <person name="Figueroa M."/>
        </authorList>
    </citation>
    <scope>NUCLEOTIDE SEQUENCE [LARGE SCALE GENOMIC DNA]</scope>
    <source>
        <strain evidence="3 4">Ug99</strain>
    </source>
</reference>
<dbReference type="GO" id="GO:0003676">
    <property type="term" value="F:nucleic acid binding"/>
    <property type="evidence" value="ECO:0007669"/>
    <property type="project" value="InterPro"/>
</dbReference>
<feature type="region of interest" description="Disordered" evidence="2">
    <location>
        <begin position="387"/>
        <end position="452"/>
    </location>
</feature>
<evidence type="ECO:0000313" key="3">
    <source>
        <dbReference type="EMBL" id="KAA1138930.1"/>
    </source>
</evidence>
<protein>
    <submittedName>
        <fullName evidence="3">Dcp1p-Dcp2p decapping enzyme complex alpha subunit</fullName>
    </submittedName>
</protein>
<dbReference type="Proteomes" id="UP000325313">
    <property type="component" value="Unassembled WGS sequence"/>
</dbReference>
<sequence length="452" mass="50137">MANNNPDPALQALQLQLSEMKAGFEAIVQQQNQTIANLANLATSQLQPPRSKSPSHADIMLRQFIKDPVQTHDRTNPQKPILAFDGSNYVEWEKAVDRTLQQAFAREKSFIEEDAYTNFDNLGVVENVKVAELLRNTLHSELLTIVESEGATSSKELFKTIRDKCKRSGRRHKIILVNRIIKFATDRSPASESWLARFCTIMTDVEKAKISVNELGGLLLQSLATAPPGVDSKNFDYSVSQPLDDKKSVPTLGEVTTVIQSALSKISPSGQLSPGTIPSDVEMSVQAIRTQQGTIPSDGEMSVQAMRTQQQVKYRAPHKRLDDPHQQSSTPQPKFSVEKATFYKGKGHSDSLLQKFGYACLYCRETGHWYADCNAYWEDVRHGRVDAPPANHNESGSRFLPPPRPNNTPLNVQNNGRIRKIDLPEANDGTILLDSGSTINPEDTDADGSNDD</sequence>
<dbReference type="GO" id="GO:0006397">
    <property type="term" value="P:mRNA processing"/>
    <property type="evidence" value="ECO:0007669"/>
    <property type="project" value="UniProtKB-KW"/>
</dbReference>
<organism evidence="3 4">
    <name type="scientific">Puccinia graminis f. sp. tritici</name>
    <dbReference type="NCBI Taxonomy" id="56615"/>
    <lineage>
        <taxon>Eukaryota</taxon>
        <taxon>Fungi</taxon>
        <taxon>Dikarya</taxon>
        <taxon>Basidiomycota</taxon>
        <taxon>Pucciniomycotina</taxon>
        <taxon>Pucciniomycetes</taxon>
        <taxon>Pucciniales</taxon>
        <taxon>Pucciniaceae</taxon>
        <taxon>Puccinia</taxon>
    </lineage>
</organism>
<dbReference type="EMBL" id="VDEP01000001">
    <property type="protein sequence ID" value="KAA1138930.1"/>
    <property type="molecule type" value="Genomic_DNA"/>
</dbReference>
<proteinExistence type="predicted"/>
<accession>A0A5B0SM31</accession>
<comment type="caution">
    <text evidence="3">The sequence shown here is derived from an EMBL/GenBank/DDBJ whole genome shotgun (WGS) entry which is preliminary data.</text>
</comment>
<evidence type="ECO:0000256" key="2">
    <source>
        <dbReference type="SAM" id="MobiDB-lite"/>
    </source>
</evidence>
<dbReference type="SUPFAM" id="SSF57756">
    <property type="entry name" value="Retrovirus zinc finger-like domains"/>
    <property type="match status" value="1"/>
</dbReference>
<evidence type="ECO:0000256" key="1">
    <source>
        <dbReference type="ARBA" id="ARBA00022664"/>
    </source>
</evidence>
<gene>
    <name evidence="3" type="primary">CEG1_12</name>
    <name evidence="3" type="ORF">PGTUg99_030069</name>
</gene>
<dbReference type="GO" id="GO:0008270">
    <property type="term" value="F:zinc ion binding"/>
    <property type="evidence" value="ECO:0007669"/>
    <property type="project" value="InterPro"/>
</dbReference>
<keyword evidence="1" id="KW-0507">mRNA processing</keyword>
<feature type="region of interest" description="Disordered" evidence="2">
    <location>
        <begin position="308"/>
        <end position="336"/>
    </location>
</feature>
<evidence type="ECO:0000313" key="4">
    <source>
        <dbReference type="Proteomes" id="UP000325313"/>
    </source>
</evidence>
<dbReference type="InterPro" id="IPR036875">
    <property type="entry name" value="Znf_CCHC_sf"/>
</dbReference>
<dbReference type="AlphaFoldDB" id="A0A5B0SM31"/>